<dbReference type="OrthoDB" id="9776599at2"/>
<evidence type="ECO:0000259" key="2">
    <source>
        <dbReference type="Pfam" id="PF17148"/>
    </source>
</evidence>
<dbReference type="PANTHER" id="PTHR38478">
    <property type="entry name" value="PEPTIDASE M1A AND M12B"/>
    <property type="match status" value="1"/>
</dbReference>
<protein>
    <submittedName>
        <fullName evidence="4">DUF5117 domain-containing protein</fullName>
    </submittedName>
</protein>
<gene>
    <name evidence="4" type="ORF">FC093_03480</name>
</gene>
<feature type="domain" description="DUF5118" evidence="3">
    <location>
        <begin position="53"/>
        <end position="102"/>
    </location>
</feature>
<dbReference type="Gene3D" id="3.40.390.10">
    <property type="entry name" value="Collagenase (Catalytic Domain)"/>
    <property type="match status" value="1"/>
</dbReference>
<dbReference type="InterPro" id="IPR034032">
    <property type="entry name" value="Zn_MMP-like_bac"/>
</dbReference>
<dbReference type="Pfam" id="PF17162">
    <property type="entry name" value="DUF5118"/>
    <property type="match status" value="1"/>
</dbReference>
<keyword evidence="5" id="KW-1185">Reference proteome</keyword>
<feature type="domain" description="DUF5117" evidence="2">
    <location>
        <begin position="111"/>
        <end position="318"/>
    </location>
</feature>
<comment type="caution">
    <text evidence="4">The sequence shown here is derived from an EMBL/GenBank/DDBJ whole genome shotgun (WGS) entry which is preliminary data.</text>
</comment>
<dbReference type="InterPro" id="IPR033413">
    <property type="entry name" value="DUF5117"/>
</dbReference>
<dbReference type="CDD" id="cd04276">
    <property type="entry name" value="ZnMc_MMP_like_2"/>
    <property type="match status" value="1"/>
</dbReference>
<sequence>MKNLLLLLSVTGLIAGCATQKKSTTTAAAKTNVRATPAGDTTKRLPPQKIGAPKPYNEVITSKAITKPGLFTVHKVEEKWYFEIPDSLMNREIIAITRYSKVPGGADVYGGELANQQTIAWEKGPNNNVFLRVITTINVADSSNQIYKAVTNSNLNPIAGVFDIKAYGKDTTGKDSATVVIDVTDFFRGDIQVVSINPFDKRAYNLSGLISDRSYIANINSYPINTEVKTVKTFNSAPNFGGFSAGPFPSTTFPAASAAGAVTLEINNSFVLLPATPMNKRMFDPRVGYFADDYTKYGDEQQKVKNEVFVVRWRLEPKAEEMDKWKRGELVEPKKPIVYYIDPATPKKWRPYLIAGINDWQKAFEKAGFKNAIIGKEWPENDSSMSLEDARFSVVRYFASNIENAYGPNVHDPRSGEIIESHIGWYHNVMKLVHDWYMIQTAAVDPKARKMEFDDSLMGQLVRFVSSHEIGHTLGLRHNMGSSSTTPVELLRNKAWVEAHGHTASIMDYARFNYVAQPEDSITEAGLFPRIGDYDKWAIQWGYAYTGAKNEEEDKKIVNKWIVDSLKANPRLWFGTETNPYDPHSQTEDLGNDNMKASAYGIKNLQRILANLPEWTKEEADTYENLEDMYTQLALQYNRYMFHVLKNVGGVYEVPKSIEQSGDVYSPTPKTTQKEAIAFLNKQLFETPTWLVNREVLNKFSNPVTAETVGNIQTNVINSLVSNSRLGRMVYSSYRFGTANTYSPDDMLTDAESGIWSELATKKPIDMYRRNLQKTYAEALINILTPSTGMITISFGSRPAIGGGGVKSTDVVSIARAHLVALRSRILAAVPGTSDKMSKYHLQDVAERIKQALEPK</sequence>
<organism evidence="4 5">
    <name type="scientific">Ilyomonas limi</name>
    <dbReference type="NCBI Taxonomy" id="2575867"/>
    <lineage>
        <taxon>Bacteria</taxon>
        <taxon>Pseudomonadati</taxon>
        <taxon>Bacteroidota</taxon>
        <taxon>Chitinophagia</taxon>
        <taxon>Chitinophagales</taxon>
        <taxon>Chitinophagaceae</taxon>
        <taxon>Ilyomonas</taxon>
    </lineage>
</organism>
<dbReference type="Pfam" id="PF17148">
    <property type="entry name" value="DUF5117"/>
    <property type="match status" value="1"/>
</dbReference>
<dbReference type="InterPro" id="IPR032534">
    <property type="entry name" value="EcxA_zinc-bd"/>
</dbReference>
<evidence type="ECO:0000259" key="3">
    <source>
        <dbReference type="Pfam" id="PF17162"/>
    </source>
</evidence>
<dbReference type="EMBL" id="SZQL01000002">
    <property type="protein sequence ID" value="TKK70768.1"/>
    <property type="molecule type" value="Genomic_DNA"/>
</dbReference>
<evidence type="ECO:0000259" key="1">
    <source>
        <dbReference type="Pfam" id="PF16313"/>
    </source>
</evidence>
<evidence type="ECO:0000313" key="5">
    <source>
        <dbReference type="Proteomes" id="UP000305848"/>
    </source>
</evidence>
<accession>A0A4U3L6B3</accession>
<proteinExistence type="predicted"/>
<dbReference type="Proteomes" id="UP000305848">
    <property type="component" value="Unassembled WGS sequence"/>
</dbReference>
<evidence type="ECO:0000313" key="4">
    <source>
        <dbReference type="EMBL" id="TKK70768.1"/>
    </source>
</evidence>
<dbReference type="GO" id="GO:0008237">
    <property type="term" value="F:metallopeptidase activity"/>
    <property type="evidence" value="ECO:0007669"/>
    <property type="project" value="InterPro"/>
</dbReference>
<dbReference type="InterPro" id="IPR033428">
    <property type="entry name" value="DUF5118"/>
</dbReference>
<dbReference type="RefSeq" id="WP_137260367.1">
    <property type="nucleotide sequence ID" value="NZ_SZQL01000002.1"/>
</dbReference>
<reference evidence="4 5" key="1">
    <citation type="submission" date="2019-05" db="EMBL/GenBank/DDBJ databases">
        <title>Panacibacter sp. strain 17mud1-8 Genome sequencing and assembly.</title>
        <authorList>
            <person name="Chhetri G."/>
        </authorList>
    </citation>
    <scope>NUCLEOTIDE SEQUENCE [LARGE SCALE GENOMIC DNA]</scope>
    <source>
        <strain evidence="4 5">17mud1-8</strain>
    </source>
</reference>
<dbReference type="AlphaFoldDB" id="A0A4U3L6B3"/>
<dbReference type="InterPro" id="IPR024079">
    <property type="entry name" value="MetalloPept_cat_dom_sf"/>
</dbReference>
<dbReference type="Pfam" id="PF16313">
    <property type="entry name" value="DUF4953"/>
    <property type="match status" value="1"/>
</dbReference>
<dbReference type="PROSITE" id="PS51257">
    <property type="entry name" value="PROKAR_LIPOPROTEIN"/>
    <property type="match status" value="1"/>
</dbReference>
<feature type="domain" description="EcxA zinc-binding" evidence="1">
    <location>
        <begin position="450"/>
        <end position="761"/>
    </location>
</feature>
<name>A0A4U3L6B3_9BACT</name>
<dbReference type="SUPFAM" id="SSF55486">
    <property type="entry name" value="Metalloproteases ('zincins'), catalytic domain"/>
    <property type="match status" value="1"/>
</dbReference>
<dbReference type="PANTHER" id="PTHR38478:SF1">
    <property type="entry name" value="ZINC DEPENDENT METALLOPROTEASE DOMAIN LIPOPROTEIN"/>
    <property type="match status" value="1"/>
</dbReference>